<evidence type="ECO:0000313" key="2">
    <source>
        <dbReference type="EMBL" id="AVO36614.2"/>
    </source>
</evidence>
<feature type="region of interest" description="Disordered" evidence="1">
    <location>
        <begin position="1"/>
        <end position="48"/>
    </location>
</feature>
<protein>
    <recommendedName>
        <fullName evidence="4">Co-chaperone DjlA N-terminal domain-containing protein</fullName>
    </recommendedName>
</protein>
<dbReference type="AlphaFoldDB" id="A0A2S0ML55"/>
<dbReference type="InterPro" id="IPR029024">
    <property type="entry name" value="TerB-like"/>
</dbReference>
<dbReference type="SUPFAM" id="SSF158682">
    <property type="entry name" value="TerB-like"/>
    <property type="match status" value="1"/>
</dbReference>
<evidence type="ECO:0000313" key="3">
    <source>
        <dbReference type="Proteomes" id="UP000237655"/>
    </source>
</evidence>
<keyword evidence="3" id="KW-1185">Reference proteome</keyword>
<accession>A0A2S0ML55</accession>
<dbReference type="Proteomes" id="UP000237655">
    <property type="component" value="Chromosome"/>
</dbReference>
<dbReference type="CDD" id="cd07177">
    <property type="entry name" value="terB_like"/>
    <property type="match status" value="1"/>
</dbReference>
<gene>
    <name evidence="2" type="ORF">C6Y53_02140</name>
</gene>
<dbReference type="RefSeq" id="WP_149615441.1">
    <property type="nucleotide sequence ID" value="NZ_CP027665.1"/>
</dbReference>
<sequence length="295" mass="33181">MKIVAWLAERAPDDHTPAPPVPVTTARPPRALPSPDTPDSDDLEHPNEHGVIDLEPIYTVIDYTDATGTQTRRRITMIRVGRGPKAPLLTATCHERRASRTFRCDRIECFIDEDGVVTPCHEFFRQVLLVDLDDLTPAKPPTAASTESTADRHQVTAREIRDQLRPALSILVTAARCDEDFHPEELDVICQYAETELVRGGRAPIYHGDVTIDTLDELLQLIRRMRPARSSLPGYLEQVLKFAPDRYARFVRALSAVIAADGRLADEEEDLMADVLDLKTAIEAERDNGWRQINY</sequence>
<dbReference type="EMBL" id="CP027665">
    <property type="protein sequence ID" value="AVO36614.2"/>
    <property type="molecule type" value="Genomic_DNA"/>
</dbReference>
<dbReference type="KEGG" id="thas:C6Y53_02140"/>
<organism evidence="2 3">
    <name type="scientific">Pukyongiella litopenaei</name>
    <dbReference type="NCBI Taxonomy" id="2605946"/>
    <lineage>
        <taxon>Bacteria</taxon>
        <taxon>Pseudomonadati</taxon>
        <taxon>Pseudomonadota</taxon>
        <taxon>Alphaproteobacteria</taxon>
        <taxon>Rhodobacterales</taxon>
        <taxon>Paracoccaceae</taxon>
        <taxon>Pukyongiella</taxon>
    </lineage>
</organism>
<name>A0A2S0ML55_9RHOB</name>
<proteinExistence type="predicted"/>
<reference evidence="3" key="1">
    <citation type="submission" date="2018-03" db="EMBL/GenBank/DDBJ databases">
        <title>Genomic analysis of the strain SH-1 isolated from shrimp intestine.</title>
        <authorList>
            <person name="Kim Y.-S."/>
            <person name="Kim S.-E."/>
            <person name="Kim K.-H."/>
        </authorList>
    </citation>
    <scope>NUCLEOTIDE SEQUENCE [LARGE SCALE GENOMIC DNA]</scope>
    <source>
        <strain evidence="3">SH-1</strain>
    </source>
</reference>
<evidence type="ECO:0000256" key="1">
    <source>
        <dbReference type="SAM" id="MobiDB-lite"/>
    </source>
</evidence>
<evidence type="ECO:0008006" key="4">
    <source>
        <dbReference type="Google" id="ProtNLM"/>
    </source>
</evidence>